<name>A0ABQ9ZSB7_9CRUS</name>
<protein>
    <submittedName>
        <fullName evidence="1">Uncharacterized protein</fullName>
    </submittedName>
</protein>
<accession>A0ABQ9ZSB7</accession>
<gene>
    <name evidence="1" type="ORF">OUZ56_030349</name>
</gene>
<proteinExistence type="predicted"/>
<keyword evidence="2" id="KW-1185">Reference proteome</keyword>
<comment type="caution">
    <text evidence="1">The sequence shown here is derived from an EMBL/GenBank/DDBJ whole genome shotgun (WGS) entry which is preliminary data.</text>
</comment>
<sequence>MTRTRTHAKFNKKSMQINRWRCGVETGGPTIYRRGQCDFDTKGPSPPPLHFQKREQEELQVIEDELLGSVTSMNRKLLPNKNLSLLFPYLKLHLE</sequence>
<evidence type="ECO:0000313" key="1">
    <source>
        <dbReference type="EMBL" id="KAK4015369.1"/>
    </source>
</evidence>
<reference evidence="1 2" key="1">
    <citation type="journal article" date="2023" name="Nucleic Acids Res.">
        <title>The hologenome of Daphnia magna reveals possible DNA methylation and microbiome-mediated evolution of the host genome.</title>
        <authorList>
            <person name="Chaturvedi A."/>
            <person name="Li X."/>
            <person name="Dhandapani V."/>
            <person name="Marshall H."/>
            <person name="Kissane S."/>
            <person name="Cuenca-Cambronero M."/>
            <person name="Asole G."/>
            <person name="Calvet F."/>
            <person name="Ruiz-Romero M."/>
            <person name="Marangio P."/>
            <person name="Guigo R."/>
            <person name="Rago D."/>
            <person name="Mirbahai L."/>
            <person name="Eastwood N."/>
            <person name="Colbourne J.K."/>
            <person name="Zhou J."/>
            <person name="Mallon E."/>
            <person name="Orsini L."/>
        </authorList>
    </citation>
    <scope>NUCLEOTIDE SEQUENCE [LARGE SCALE GENOMIC DNA]</scope>
    <source>
        <strain evidence="1">LRV0_1</strain>
    </source>
</reference>
<dbReference type="EMBL" id="JAOYFB010000005">
    <property type="protein sequence ID" value="KAK4015369.1"/>
    <property type="molecule type" value="Genomic_DNA"/>
</dbReference>
<dbReference type="Proteomes" id="UP001234178">
    <property type="component" value="Unassembled WGS sequence"/>
</dbReference>
<evidence type="ECO:0000313" key="2">
    <source>
        <dbReference type="Proteomes" id="UP001234178"/>
    </source>
</evidence>
<organism evidence="1 2">
    <name type="scientific">Daphnia magna</name>
    <dbReference type="NCBI Taxonomy" id="35525"/>
    <lineage>
        <taxon>Eukaryota</taxon>
        <taxon>Metazoa</taxon>
        <taxon>Ecdysozoa</taxon>
        <taxon>Arthropoda</taxon>
        <taxon>Crustacea</taxon>
        <taxon>Branchiopoda</taxon>
        <taxon>Diplostraca</taxon>
        <taxon>Cladocera</taxon>
        <taxon>Anomopoda</taxon>
        <taxon>Daphniidae</taxon>
        <taxon>Daphnia</taxon>
    </lineage>
</organism>